<dbReference type="InterPro" id="IPR026082">
    <property type="entry name" value="ABCA"/>
</dbReference>
<proteinExistence type="predicted"/>
<gene>
    <name evidence="4" type="ORF">N0F65_011928</name>
</gene>
<reference evidence="4" key="1">
    <citation type="submission" date="2022-11" db="EMBL/GenBank/DDBJ databases">
        <authorList>
            <person name="Morgan W.R."/>
            <person name="Tartar A."/>
        </authorList>
    </citation>
    <scope>NUCLEOTIDE SEQUENCE</scope>
    <source>
        <strain evidence="4">ARSEF 373</strain>
    </source>
</reference>
<dbReference type="AlphaFoldDB" id="A0AAV2YUP7"/>
<dbReference type="GO" id="GO:0140359">
    <property type="term" value="F:ABC-type transporter activity"/>
    <property type="evidence" value="ECO:0007669"/>
    <property type="project" value="InterPro"/>
</dbReference>
<comment type="caution">
    <text evidence="4">The sequence shown here is derived from an EMBL/GenBank/DDBJ whole genome shotgun (WGS) entry which is preliminary data.</text>
</comment>
<accession>A0AAV2YUP7</accession>
<protein>
    <recommendedName>
        <fullName evidence="3">ATPase AAA-type core domain-containing protein</fullName>
    </recommendedName>
</protein>
<dbReference type="InterPro" id="IPR027417">
    <property type="entry name" value="P-loop_NTPase"/>
</dbReference>
<dbReference type="GO" id="GO:0016020">
    <property type="term" value="C:membrane"/>
    <property type="evidence" value="ECO:0007669"/>
    <property type="project" value="InterPro"/>
</dbReference>
<evidence type="ECO:0000256" key="1">
    <source>
        <dbReference type="ARBA" id="ARBA00022448"/>
    </source>
</evidence>
<feature type="domain" description="ATPase AAA-type core" evidence="3">
    <location>
        <begin position="30"/>
        <end position="100"/>
    </location>
</feature>
<organism evidence="4 5">
    <name type="scientific">Lagenidium giganteum</name>
    <dbReference type="NCBI Taxonomy" id="4803"/>
    <lineage>
        <taxon>Eukaryota</taxon>
        <taxon>Sar</taxon>
        <taxon>Stramenopiles</taxon>
        <taxon>Oomycota</taxon>
        <taxon>Peronosporomycetes</taxon>
        <taxon>Pythiales</taxon>
        <taxon>Pythiaceae</taxon>
    </lineage>
</organism>
<evidence type="ECO:0000313" key="4">
    <source>
        <dbReference type="EMBL" id="DAZ97013.1"/>
    </source>
</evidence>
<dbReference type="SUPFAM" id="SSF52540">
    <property type="entry name" value="P-loop containing nucleoside triphosphate hydrolases"/>
    <property type="match status" value="1"/>
</dbReference>
<keyword evidence="1" id="KW-0813">Transport</keyword>
<dbReference type="GO" id="GO:0005319">
    <property type="term" value="F:lipid transporter activity"/>
    <property type="evidence" value="ECO:0007669"/>
    <property type="project" value="TreeGrafter"/>
</dbReference>
<reference evidence="4" key="2">
    <citation type="journal article" date="2023" name="Microbiol Resour">
        <title>Decontamination and Annotation of the Draft Genome Sequence of the Oomycete Lagenidium giganteum ARSEF 373.</title>
        <authorList>
            <person name="Morgan W.R."/>
            <person name="Tartar A."/>
        </authorList>
    </citation>
    <scope>NUCLEOTIDE SEQUENCE</scope>
    <source>
        <strain evidence="4">ARSEF 373</strain>
    </source>
</reference>
<evidence type="ECO:0000256" key="2">
    <source>
        <dbReference type="ARBA" id="ARBA00022737"/>
    </source>
</evidence>
<dbReference type="Proteomes" id="UP001146120">
    <property type="component" value="Unassembled WGS sequence"/>
</dbReference>
<dbReference type="EMBL" id="DAKRPA010000149">
    <property type="protein sequence ID" value="DAZ97013.1"/>
    <property type="molecule type" value="Genomic_DNA"/>
</dbReference>
<dbReference type="PANTHER" id="PTHR19229:SF36">
    <property type="entry name" value="ATP-BINDING CASSETTE SUB-FAMILY A MEMBER 2"/>
    <property type="match status" value="1"/>
</dbReference>
<dbReference type="Pfam" id="PF13304">
    <property type="entry name" value="AAA_21"/>
    <property type="match status" value="1"/>
</dbReference>
<evidence type="ECO:0000313" key="5">
    <source>
        <dbReference type="Proteomes" id="UP001146120"/>
    </source>
</evidence>
<name>A0AAV2YUP7_9STRA</name>
<keyword evidence="2" id="KW-0677">Repeat</keyword>
<keyword evidence="5" id="KW-1185">Reference proteome</keyword>
<dbReference type="PANTHER" id="PTHR19229">
    <property type="entry name" value="ATP-BINDING CASSETTE TRANSPORTER SUBFAMILY A ABCA"/>
    <property type="match status" value="1"/>
</dbReference>
<sequence>MPSSATELNDVVCEKMEQLNLTAFENKLAGSLSGGNKRKLSVAMAMIGSPSILFLDEPSTGMDPVSLSNVSRRFMWDVISEISTYNKETTVVLTTHSMEECEALWTRVDIMVGGGLKCLADSNEEVADLVLRHYDSLDTKIKITENDIEEACGLFGQPAWKDRIDVDDPTGDVIAKETAM</sequence>
<dbReference type="Gene3D" id="3.40.50.300">
    <property type="entry name" value="P-loop containing nucleotide triphosphate hydrolases"/>
    <property type="match status" value="1"/>
</dbReference>
<dbReference type="InterPro" id="IPR003959">
    <property type="entry name" value="ATPase_AAA_core"/>
</dbReference>
<dbReference type="GO" id="GO:0005524">
    <property type="term" value="F:ATP binding"/>
    <property type="evidence" value="ECO:0007669"/>
    <property type="project" value="InterPro"/>
</dbReference>
<evidence type="ECO:0000259" key="3">
    <source>
        <dbReference type="Pfam" id="PF13304"/>
    </source>
</evidence>
<dbReference type="GO" id="GO:0016887">
    <property type="term" value="F:ATP hydrolysis activity"/>
    <property type="evidence" value="ECO:0007669"/>
    <property type="project" value="InterPro"/>
</dbReference>